<dbReference type="EMBL" id="CP063196">
    <property type="protein sequence ID" value="UOE21362.1"/>
    <property type="molecule type" value="Genomic_DNA"/>
</dbReference>
<keyword evidence="2" id="KW-1185">Reference proteome</keyword>
<accession>A0A399FWV2</accession>
<sequence>MSAPDTAGPPPIHPRRLPLPSGIAQFLALALDHGWDLAVLREDRSGTHLVSVRLERGAFRAEVCWAVRPEGSYRIVEATVCLPGAGKRWSTLGSVKQLVAHPPIEWRLRGRGAVCGLYAYPDGTGYTLHRSLTGNGPAPWAGADTTRHPDRAGAYQALVRLGRSLLERGWEAA</sequence>
<dbReference type="Proteomes" id="UP000265719">
    <property type="component" value="Chromosome"/>
</dbReference>
<proteinExistence type="predicted"/>
<dbReference type="AlphaFoldDB" id="A0A399FWV2"/>
<organism evidence="1 2">
    <name type="scientific">Thermobifida halotolerans</name>
    <dbReference type="NCBI Taxonomy" id="483545"/>
    <lineage>
        <taxon>Bacteria</taxon>
        <taxon>Bacillati</taxon>
        <taxon>Actinomycetota</taxon>
        <taxon>Actinomycetes</taxon>
        <taxon>Streptosporangiales</taxon>
        <taxon>Nocardiopsidaceae</taxon>
        <taxon>Thermobifida</taxon>
    </lineage>
</organism>
<evidence type="ECO:0000313" key="1">
    <source>
        <dbReference type="EMBL" id="UOE21362.1"/>
    </source>
</evidence>
<protein>
    <submittedName>
        <fullName evidence="1">Uncharacterized protein</fullName>
    </submittedName>
</protein>
<evidence type="ECO:0000313" key="2">
    <source>
        <dbReference type="Proteomes" id="UP000265719"/>
    </source>
</evidence>
<name>A0A399FWV2_9ACTN</name>
<gene>
    <name evidence="1" type="ORF">NI17_009680</name>
</gene>
<dbReference type="RefSeq" id="WP_147416990.1">
    <property type="nucleotide sequence ID" value="NZ_CP063196.1"/>
</dbReference>
<dbReference type="KEGG" id="thao:NI17_009680"/>
<reference evidence="1" key="1">
    <citation type="submission" date="2020-10" db="EMBL/GenBank/DDBJ databases">
        <title>De novo genome project of the cellulose decomposer Thermobifida halotolerans type strain.</title>
        <authorList>
            <person name="Nagy I."/>
            <person name="Horvath B."/>
            <person name="Kukolya J."/>
            <person name="Nagy I."/>
            <person name="Orsini M."/>
        </authorList>
    </citation>
    <scope>NUCLEOTIDE SEQUENCE</scope>
    <source>
        <strain evidence="1">DSM 44931</strain>
    </source>
</reference>